<keyword evidence="3" id="KW-1185">Reference proteome</keyword>
<dbReference type="Proteomes" id="UP001189122">
    <property type="component" value="Unassembled WGS sequence"/>
</dbReference>
<reference evidence="3" key="1">
    <citation type="journal article" date="2020" name="Sci. Rep.">
        <title>Chromosome-scale genome assembly for the duckweed Spirodela intermedia, integrating cytogenetic maps, PacBio and Oxford Nanopore libraries.</title>
        <authorList>
            <person name="Hoang P.T.N."/>
            <person name="Fiebig A."/>
            <person name="Novak P."/>
            <person name="Macas J."/>
            <person name="Cao H.X."/>
            <person name="Stepanenko A."/>
            <person name="Chen G."/>
            <person name="Borisjuk N."/>
            <person name="Scholz U."/>
            <person name="Schubert I."/>
        </authorList>
    </citation>
    <scope>NUCLEOTIDE SEQUENCE [LARGE SCALE GENOMIC DNA]</scope>
</reference>
<proteinExistence type="predicted"/>
<accession>A0ABN7E8F3</accession>
<protein>
    <submittedName>
        <fullName evidence="2">Uncharacterized protein</fullName>
    </submittedName>
</protein>
<comment type="caution">
    <text evidence="2">The sequence shown here is derived from an EMBL/GenBank/DDBJ whole genome shotgun (WGS) entry which is preliminary data.</text>
</comment>
<feature type="region of interest" description="Disordered" evidence="1">
    <location>
        <begin position="1"/>
        <end position="48"/>
    </location>
</feature>
<gene>
    <name evidence="2" type="ORF">SI7747_UN020348</name>
</gene>
<name>A0ABN7E8F3_SPIIN</name>
<sequence>MGPGGGPGGGGPGGGGGGGWGPGGGGRGLGTRRRWRMGADPRRTAGDGWRVVGRPRLLRWLHSQLVS</sequence>
<evidence type="ECO:0000313" key="2">
    <source>
        <dbReference type="EMBL" id="CAA6673990.1"/>
    </source>
</evidence>
<dbReference type="EMBL" id="CACRZD030000063">
    <property type="protein sequence ID" value="CAA6673990.1"/>
    <property type="molecule type" value="Genomic_DNA"/>
</dbReference>
<feature type="compositionally biased region" description="Gly residues" evidence="1">
    <location>
        <begin position="1"/>
        <end position="29"/>
    </location>
</feature>
<organism evidence="2 3">
    <name type="scientific">Spirodela intermedia</name>
    <name type="common">Intermediate duckweed</name>
    <dbReference type="NCBI Taxonomy" id="51605"/>
    <lineage>
        <taxon>Eukaryota</taxon>
        <taxon>Viridiplantae</taxon>
        <taxon>Streptophyta</taxon>
        <taxon>Embryophyta</taxon>
        <taxon>Tracheophyta</taxon>
        <taxon>Spermatophyta</taxon>
        <taxon>Magnoliopsida</taxon>
        <taxon>Liliopsida</taxon>
        <taxon>Araceae</taxon>
        <taxon>Lemnoideae</taxon>
        <taxon>Spirodela</taxon>
    </lineage>
</organism>
<evidence type="ECO:0000256" key="1">
    <source>
        <dbReference type="SAM" id="MobiDB-lite"/>
    </source>
</evidence>
<evidence type="ECO:0000313" key="3">
    <source>
        <dbReference type="Proteomes" id="UP001189122"/>
    </source>
</evidence>